<evidence type="ECO:0000313" key="4">
    <source>
        <dbReference type="Proteomes" id="UP000554965"/>
    </source>
</evidence>
<proteinExistence type="predicted"/>
<dbReference type="InterPro" id="IPR041698">
    <property type="entry name" value="Methyltransf_25"/>
</dbReference>
<dbReference type="CDD" id="cd02440">
    <property type="entry name" value="AdoMet_MTases"/>
    <property type="match status" value="1"/>
</dbReference>
<feature type="region of interest" description="Disordered" evidence="1">
    <location>
        <begin position="65"/>
        <end position="92"/>
    </location>
</feature>
<gene>
    <name evidence="3" type="ORF">MSIMFB_03105</name>
</gene>
<feature type="domain" description="Methyltransferase" evidence="2">
    <location>
        <begin position="17"/>
        <end position="77"/>
    </location>
</feature>
<evidence type="ECO:0000256" key="1">
    <source>
        <dbReference type="SAM" id="MobiDB-lite"/>
    </source>
</evidence>
<dbReference type="RefSeq" id="WP_390632916.1">
    <property type="nucleotide sequence ID" value="NZ_OCTY01000002.1"/>
</dbReference>
<dbReference type="Gene3D" id="3.40.50.150">
    <property type="entry name" value="Vaccinia Virus protein VP39"/>
    <property type="match status" value="1"/>
</dbReference>
<feature type="compositionally biased region" description="Polar residues" evidence="1">
    <location>
        <begin position="73"/>
        <end position="92"/>
    </location>
</feature>
<dbReference type="Pfam" id="PF13649">
    <property type="entry name" value="Methyltransf_25"/>
    <property type="match status" value="1"/>
</dbReference>
<dbReference type="Proteomes" id="UP000554965">
    <property type="component" value="Unassembled WGS sequence"/>
</dbReference>
<protein>
    <recommendedName>
        <fullName evidence="2">Methyltransferase domain-containing protein</fullName>
    </recommendedName>
</protein>
<evidence type="ECO:0000259" key="2">
    <source>
        <dbReference type="Pfam" id="PF13649"/>
    </source>
</evidence>
<dbReference type="InterPro" id="IPR029063">
    <property type="entry name" value="SAM-dependent_MTases_sf"/>
</dbReference>
<name>A0A7Z7INN5_9MYCO</name>
<dbReference type="AlphaFoldDB" id="A0A7Z7INN5"/>
<organism evidence="3 4">
    <name type="scientific">Mycobacterium simulans</name>
    <dbReference type="NCBI Taxonomy" id="627089"/>
    <lineage>
        <taxon>Bacteria</taxon>
        <taxon>Bacillati</taxon>
        <taxon>Actinomycetota</taxon>
        <taxon>Actinomycetes</taxon>
        <taxon>Mycobacteriales</taxon>
        <taxon>Mycobacteriaceae</taxon>
        <taxon>Mycobacterium</taxon>
    </lineage>
</organism>
<reference evidence="3 4" key="1">
    <citation type="submission" date="2017-10" db="EMBL/GenBank/DDBJ databases">
        <authorList>
            <consortium name="Urmite Genomes"/>
        </authorList>
    </citation>
    <scope>NUCLEOTIDE SEQUENCE [LARGE SCALE GENOMIC DNA]</scope>
    <source>
        <strain evidence="3 4">FB-527</strain>
    </source>
</reference>
<accession>A0A7Z7INN5</accession>
<sequence>MGWAVTRRLPTQRPLRIAELGSGAGRFTSMLVTIGQGPVYAIEPSEQMRRVAVAKHLQPEVHHIAGRAESIPLTPSSTQPLVHANRSSAKSG</sequence>
<keyword evidence="4" id="KW-1185">Reference proteome</keyword>
<dbReference type="EMBL" id="OCTY01000002">
    <property type="protein sequence ID" value="SOJ55623.1"/>
    <property type="molecule type" value="Genomic_DNA"/>
</dbReference>
<evidence type="ECO:0000313" key="3">
    <source>
        <dbReference type="EMBL" id="SOJ55623.1"/>
    </source>
</evidence>
<comment type="caution">
    <text evidence="3">The sequence shown here is derived from an EMBL/GenBank/DDBJ whole genome shotgun (WGS) entry which is preliminary data.</text>
</comment>
<dbReference type="SUPFAM" id="SSF53335">
    <property type="entry name" value="S-adenosyl-L-methionine-dependent methyltransferases"/>
    <property type="match status" value="1"/>
</dbReference>